<dbReference type="InterPro" id="IPR005843">
    <property type="entry name" value="A-D-PHexomutase_C"/>
</dbReference>
<evidence type="ECO:0000259" key="11">
    <source>
        <dbReference type="Pfam" id="PF02880"/>
    </source>
</evidence>
<sequence>MTDRTTGYRDAADAADDPAFDPGTDRSAFLERVAAWIDDDVDAGDQDELRRLLDLADSPDPRKHDVRAAALAELQDRFSGPLEFGTAGLRGRMAAGPHRMNRAVVIRAAAGLGAFLLDALGPAGAGGASRPRVVVGFDARHRSRTFAVDSAAVLTAAGVEVLVLPSALPTPVLAFAVRRLGADAGVMVTASHNPPADNGYKVYLGGRVVTDSGQGAQIVPPYDARIAAAIAAVGPARAVPRAGSGWTVLGHDVVDAYVRSVLALSDGAPRRLKVVTTALHGVGGETVAHVLRDAGFTTVVPVEEQLDPNPDFPSVAFPNPEEPGAMDLALAVAQDAGADVVLANDPDADRCAVAVFDPRVGTYQGAETARSNGWRMLHGDEVGALLGDDVARRVAASGGQGVLACSVVSSRLLGKIAAAHGLGFATTLTGFKWISRVDGLVFGYEEALGYCVDPAHVRDKDGISAALLVAQLANRLKAEGRTLVDALDDLARQHGLHVSDQLSARFTDLDRIGDTMAHLRSAPPRTLAGAGVSDVADLSAGLDGLPPTDGVRILTADGTRVIVRPSGTEPKVKCYLEVVLPVAPDASHDDLTAARATARDRLDRVKADMQRALGI</sequence>
<gene>
    <name evidence="12" type="ORF">GYH36_08100</name>
</gene>
<evidence type="ECO:0000259" key="10">
    <source>
        <dbReference type="Pfam" id="PF02879"/>
    </source>
</evidence>
<proteinExistence type="inferred from homology"/>
<comment type="similarity">
    <text evidence="2">Belongs to the phosphohexose mutase family.</text>
</comment>
<comment type="caution">
    <text evidence="12">The sequence shown here is derived from an EMBL/GenBank/DDBJ whole genome shotgun (WGS) entry which is preliminary data.</text>
</comment>
<dbReference type="PROSITE" id="PS00710">
    <property type="entry name" value="PGM_PMM"/>
    <property type="match status" value="1"/>
</dbReference>
<feature type="domain" description="Alpha-D-phosphohexomutase alpha/beta/alpha" evidence="9">
    <location>
        <begin position="83"/>
        <end position="206"/>
    </location>
</feature>
<dbReference type="SUPFAM" id="SSF53738">
    <property type="entry name" value="Phosphoglucomutase, first 3 domains"/>
    <property type="match status" value="3"/>
</dbReference>
<dbReference type="InterPro" id="IPR005844">
    <property type="entry name" value="A-D-PHexomutase_a/b/a-I"/>
</dbReference>
<evidence type="ECO:0000256" key="3">
    <source>
        <dbReference type="ARBA" id="ARBA00022553"/>
    </source>
</evidence>
<dbReference type="Pfam" id="PF00408">
    <property type="entry name" value="PGM_PMM_IV"/>
    <property type="match status" value="1"/>
</dbReference>
<dbReference type="InterPro" id="IPR005841">
    <property type="entry name" value="Alpha-D-phosphohexomutase_SF"/>
</dbReference>
<comment type="cofactor">
    <cofactor evidence="1">
        <name>Mg(2+)</name>
        <dbReference type="ChEBI" id="CHEBI:18420"/>
    </cofactor>
</comment>
<dbReference type="PRINTS" id="PR00509">
    <property type="entry name" value="PGMPMM"/>
</dbReference>
<accession>A0ABX0BB31</accession>
<name>A0ABX0BB31_9MICO</name>
<dbReference type="PANTHER" id="PTHR45745">
    <property type="entry name" value="PHOSPHOMANNOMUTASE 45A"/>
    <property type="match status" value="1"/>
</dbReference>
<dbReference type="Pfam" id="PF02878">
    <property type="entry name" value="PGM_PMM_I"/>
    <property type="match status" value="1"/>
</dbReference>
<dbReference type="PANTHER" id="PTHR45745:SF1">
    <property type="entry name" value="PHOSPHOGLUCOMUTASE 2B-RELATED"/>
    <property type="match status" value="1"/>
</dbReference>
<feature type="region of interest" description="Disordered" evidence="7">
    <location>
        <begin position="1"/>
        <end position="23"/>
    </location>
</feature>
<feature type="domain" description="Alpha-D-phosphohexomutase C-terminal" evidence="8">
    <location>
        <begin position="541"/>
        <end position="578"/>
    </location>
</feature>
<dbReference type="Gene3D" id="3.30.310.50">
    <property type="entry name" value="Alpha-D-phosphohexomutase, C-terminal domain"/>
    <property type="match status" value="1"/>
</dbReference>
<evidence type="ECO:0000256" key="7">
    <source>
        <dbReference type="SAM" id="MobiDB-lite"/>
    </source>
</evidence>
<evidence type="ECO:0000256" key="5">
    <source>
        <dbReference type="ARBA" id="ARBA00022842"/>
    </source>
</evidence>
<evidence type="ECO:0000256" key="2">
    <source>
        <dbReference type="ARBA" id="ARBA00010231"/>
    </source>
</evidence>
<organism evidence="12 13">
    <name type="scientific">Cellulosimicrobium composti</name>
    <dbReference type="NCBI Taxonomy" id="2672572"/>
    <lineage>
        <taxon>Bacteria</taxon>
        <taxon>Bacillati</taxon>
        <taxon>Actinomycetota</taxon>
        <taxon>Actinomycetes</taxon>
        <taxon>Micrococcales</taxon>
        <taxon>Promicromonosporaceae</taxon>
        <taxon>Cellulosimicrobium</taxon>
    </lineage>
</organism>
<dbReference type="CDD" id="cd05799">
    <property type="entry name" value="PGM2"/>
    <property type="match status" value="1"/>
</dbReference>
<dbReference type="SUPFAM" id="SSF55957">
    <property type="entry name" value="Phosphoglucomutase, C-terminal domain"/>
    <property type="match status" value="1"/>
</dbReference>
<keyword evidence="3" id="KW-0597">Phosphoprotein</keyword>
<reference evidence="12 13" key="1">
    <citation type="journal article" date="2021" name="Arch. Microbiol.">
        <title>Cellulosimicrobium fucosivorans sp. nov., isolated from San Elijo Lagoon, contains a fucose metabolic pathway linked to carotenoid production.</title>
        <authorList>
            <person name="Aviles F.A."/>
            <person name="Kyndt J.A."/>
        </authorList>
    </citation>
    <scope>NUCLEOTIDE SEQUENCE [LARGE SCALE GENOMIC DNA]</scope>
    <source>
        <strain evidence="12 13">SE3</strain>
    </source>
</reference>
<protein>
    <submittedName>
        <fullName evidence="12">Phospho-sugar mutase</fullName>
    </submittedName>
</protein>
<evidence type="ECO:0000256" key="6">
    <source>
        <dbReference type="ARBA" id="ARBA00023235"/>
    </source>
</evidence>
<dbReference type="InterPro" id="IPR005846">
    <property type="entry name" value="A-D-PHexomutase_a/b/a-III"/>
</dbReference>
<evidence type="ECO:0000256" key="1">
    <source>
        <dbReference type="ARBA" id="ARBA00001946"/>
    </source>
</evidence>
<dbReference type="InterPro" id="IPR036900">
    <property type="entry name" value="A-D-PHexomutase_C_sf"/>
</dbReference>
<evidence type="ECO:0000313" key="12">
    <source>
        <dbReference type="EMBL" id="NDO89422.1"/>
    </source>
</evidence>
<keyword evidence="6" id="KW-0413">Isomerase</keyword>
<feature type="compositionally biased region" description="Basic and acidic residues" evidence="7">
    <location>
        <begin position="1"/>
        <end position="12"/>
    </location>
</feature>
<dbReference type="Pfam" id="PF02880">
    <property type="entry name" value="PGM_PMM_III"/>
    <property type="match status" value="1"/>
</dbReference>
<dbReference type="InterPro" id="IPR005845">
    <property type="entry name" value="A-D-PHexomutase_a/b/a-II"/>
</dbReference>
<dbReference type="InterPro" id="IPR016055">
    <property type="entry name" value="A-D-PHexomutase_a/b/a-I/II/III"/>
</dbReference>
<keyword evidence="4" id="KW-0479">Metal-binding</keyword>
<dbReference type="EMBL" id="JAAFAN010000021">
    <property type="protein sequence ID" value="NDO89422.1"/>
    <property type="molecule type" value="Genomic_DNA"/>
</dbReference>
<evidence type="ECO:0000259" key="8">
    <source>
        <dbReference type="Pfam" id="PF00408"/>
    </source>
</evidence>
<dbReference type="RefSeq" id="WP_162289592.1">
    <property type="nucleotide sequence ID" value="NZ_JAAFAN010000021.1"/>
</dbReference>
<dbReference type="Gene3D" id="3.40.120.10">
    <property type="entry name" value="Alpha-D-Glucose-1,6-Bisphosphate, subunit A, domain 3"/>
    <property type="match status" value="3"/>
</dbReference>
<dbReference type="Proteomes" id="UP000471672">
    <property type="component" value="Unassembled WGS sequence"/>
</dbReference>
<feature type="domain" description="Alpha-D-phosphohexomutase alpha/beta/alpha" evidence="11">
    <location>
        <begin position="379"/>
        <end position="489"/>
    </location>
</feature>
<dbReference type="Pfam" id="PF02879">
    <property type="entry name" value="PGM_PMM_II"/>
    <property type="match status" value="1"/>
</dbReference>
<keyword evidence="5" id="KW-0460">Magnesium</keyword>
<keyword evidence="13" id="KW-1185">Reference proteome</keyword>
<feature type="domain" description="Alpha-D-phosphohexomutase alpha/beta/alpha" evidence="10">
    <location>
        <begin position="256"/>
        <end position="354"/>
    </location>
</feature>
<evidence type="ECO:0000256" key="4">
    <source>
        <dbReference type="ARBA" id="ARBA00022723"/>
    </source>
</evidence>
<evidence type="ECO:0000259" key="9">
    <source>
        <dbReference type="Pfam" id="PF02878"/>
    </source>
</evidence>
<dbReference type="InterPro" id="IPR016066">
    <property type="entry name" value="A-D-PHexomutase_CS"/>
</dbReference>
<evidence type="ECO:0000313" key="13">
    <source>
        <dbReference type="Proteomes" id="UP000471672"/>
    </source>
</evidence>